<accession>A0ABM0M1A4</accession>
<organism evidence="1 2">
    <name type="scientific">Saccoglossus kowalevskii</name>
    <name type="common">Acorn worm</name>
    <dbReference type="NCBI Taxonomy" id="10224"/>
    <lineage>
        <taxon>Eukaryota</taxon>
        <taxon>Metazoa</taxon>
        <taxon>Hemichordata</taxon>
        <taxon>Enteropneusta</taxon>
        <taxon>Harrimaniidae</taxon>
        <taxon>Saccoglossus</taxon>
    </lineage>
</organism>
<sequence length="145" mass="15661">MYSICDLGTDCADCGDRGSIQPTTPTTNNNYCTDTCYYNNDGECDDGGAGSIYSLCDLGTDCADCGDRTLTVCTNECYWSYDGECDDGGPGFAYNLCVYGSDCEDCGGRAGLSKRSNTPTARKSVLMQKMKKSKLGTNKQRIKNR</sequence>
<evidence type="ECO:0000313" key="1">
    <source>
        <dbReference type="Proteomes" id="UP000694865"/>
    </source>
</evidence>
<dbReference type="GeneID" id="102802004"/>
<keyword evidence="1" id="KW-1185">Reference proteome</keyword>
<protein>
    <submittedName>
        <fullName evidence="2">Uncharacterized protein LOC102802004</fullName>
    </submittedName>
</protein>
<dbReference type="Proteomes" id="UP000694865">
    <property type="component" value="Unplaced"/>
</dbReference>
<name>A0ABM0M1A4_SACKO</name>
<proteinExistence type="predicted"/>
<gene>
    <name evidence="2" type="primary">LOC102802004</name>
</gene>
<dbReference type="RefSeq" id="XP_006813795.1">
    <property type="nucleotide sequence ID" value="XM_006813732.1"/>
</dbReference>
<reference evidence="2" key="1">
    <citation type="submission" date="2025-08" db="UniProtKB">
        <authorList>
            <consortium name="RefSeq"/>
        </authorList>
    </citation>
    <scope>IDENTIFICATION</scope>
    <source>
        <tissue evidence="2">Testes</tissue>
    </source>
</reference>
<evidence type="ECO:0000313" key="2">
    <source>
        <dbReference type="RefSeq" id="XP_006813795.1"/>
    </source>
</evidence>